<proteinExistence type="predicted"/>
<reference evidence="2" key="2">
    <citation type="journal article" date="2013" name="PLoS Genet.">
        <title>Comparative genome structure, secondary metabolite, and effector coding capacity across Cochliobolus pathogens.</title>
        <authorList>
            <person name="Condon B.J."/>
            <person name="Leng Y."/>
            <person name="Wu D."/>
            <person name="Bushley K.E."/>
            <person name="Ohm R.A."/>
            <person name="Otillar R."/>
            <person name="Martin J."/>
            <person name="Schackwitz W."/>
            <person name="Grimwood J."/>
            <person name="MohdZainudin N."/>
            <person name="Xue C."/>
            <person name="Wang R."/>
            <person name="Manning V.A."/>
            <person name="Dhillon B."/>
            <person name="Tu Z.J."/>
            <person name="Steffenson B.J."/>
            <person name="Salamov A."/>
            <person name="Sun H."/>
            <person name="Lowry S."/>
            <person name="LaButti K."/>
            <person name="Han J."/>
            <person name="Copeland A."/>
            <person name="Lindquist E."/>
            <person name="Barry K."/>
            <person name="Schmutz J."/>
            <person name="Baker S.E."/>
            <person name="Ciuffetti L.M."/>
            <person name="Grigoriev I.V."/>
            <person name="Zhong S."/>
            <person name="Turgeon B.G."/>
        </authorList>
    </citation>
    <scope>NUCLEOTIDE SEQUENCE [LARGE SCALE GENOMIC DNA]</scope>
    <source>
        <strain evidence="2">ND90Pr / ATCC 201652</strain>
    </source>
</reference>
<keyword evidence="2" id="KW-1185">Reference proteome</keyword>
<dbReference type="GO" id="GO:0005506">
    <property type="term" value="F:iron ion binding"/>
    <property type="evidence" value="ECO:0007669"/>
    <property type="project" value="InterPro"/>
</dbReference>
<dbReference type="Pfam" id="PF00067">
    <property type="entry name" value="p450"/>
    <property type="match status" value="1"/>
</dbReference>
<reference evidence="1 2" key="1">
    <citation type="journal article" date="2012" name="PLoS Pathog.">
        <title>Diverse lifestyles and strategies of plant pathogenesis encoded in the genomes of eighteen Dothideomycetes fungi.</title>
        <authorList>
            <person name="Ohm R.A."/>
            <person name="Feau N."/>
            <person name="Henrissat B."/>
            <person name="Schoch C.L."/>
            <person name="Horwitz B.A."/>
            <person name="Barry K.W."/>
            <person name="Condon B.J."/>
            <person name="Copeland A.C."/>
            <person name="Dhillon B."/>
            <person name="Glaser F."/>
            <person name="Hesse C.N."/>
            <person name="Kosti I."/>
            <person name="LaButti K."/>
            <person name="Lindquist E.A."/>
            <person name="Lucas S."/>
            <person name="Salamov A.A."/>
            <person name="Bradshaw R.E."/>
            <person name="Ciuffetti L."/>
            <person name="Hamelin R.C."/>
            <person name="Kema G.H.J."/>
            <person name="Lawrence C."/>
            <person name="Scott J.A."/>
            <person name="Spatafora J.W."/>
            <person name="Turgeon B.G."/>
            <person name="de Wit P.J.G.M."/>
            <person name="Zhong S."/>
            <person name="Goodwin S.B."/>
            <person name="Grigoriev I.V."/>
        </authorList>
    </citation>
    <scope>NUCLEOTIDE SEQUENCE [LARGE SCALE GENOMIC DNA]</scope>
    <source>
        <strain evidence="2">ND90Pr / ATCC 201652</strain>
    </source>
</reference>
<gene>
    <name evidence="1" type="ORF">COCSADRAFT_165338</name>
</gene>
<dbReference type="HOGENOM" id="CLU_2084667_0_0_1"/>
<dbReference type="GeneID" id="19132379"/>
<dbReference type="RefSeq" id="XP_007705625.1">
    <property type="nucleotide sequence ID" value="XM_007707435.1"/>
</dbReference>
<evidence type="ECO:0000313" key="1">
    <source>
        <dbReference type="EMBL" id="EMD58511.1"/>
    </source>
</evidence>
<dbReference type="GO" id="GO:0004497">
    <property type="term" value="F:monooxygenase activity"/>
    <property type="evidence" value="ECO:0007669"/>
    <property type="project" value="InterPro"/>
</dbReference>
<dbReference type="InterPro" id="IPR036396">
    <property type="entry name" value="Cyt_P450_sf"/>
</dbReference>
<dbReference type="Gene3D" id="1.10.630.10">
    <property type="entry name" value="Cytochrome P450"/>
    <property type="match status" value="1"/>
</dbReference>
<organism evidence="1 2">
    <name type="scientific">Cochliobolus sativus (strain ND90Pr / ATCC 201652)</name>
    <name type="common">Common root rot and spot blotch fungus</name>
    <name type="synonym">Bipolaris sorokiniana</name>
    <dbReference type="NCBI Taxonomy" id="665912"/>
    <lineage>
        <taxon>Eukaryota</taxon>
        <taxon>Fungi</taxon>
        <taxon>Dikarya</taxon>
        <taxon>Ascomycota</taxon>
        <taxon>Pezizomycotina</taxon>
        <taxon>Dothideomycetes</taxon>
        <taxon>Pleosporomycetidae</taxon>
        <taxon>Pleosporales</taxon>
        <taxon>Pleosporineae</taxon>
        <taxon>Pleosporaceae</taxon>
        <taxon>Bipolaris</taxon>
    </lineage>
</organism>
<dbReference type="EMBL" id="KB445655">
    <property type="protein sequence ID" value="EMD58511.1"/>
    <property type="molecule type" value="Genomic_DNA"/>
</dbReference>
<dbReference type="AlphaFoldDB" id="M2SMY7"/>
<evidence type="ECO:0008006" key="3">
    <source>
        <dbReference type="Google" id="ProtNLM"/>
    </source>
</evidence>
<dbReference type="SUPFAM" id="SSF48264">
    <property type="entry name" value="Cytochrome P450"/>
    <property type="match status" value="1"/>
</dbReference>
<dbReference type="OrthoDB" id="1470350at2759"/>
<accession>M2SMY7</accession>
<dbReference type="GO" id="GO:0020037">
    <property type="term" value="F:heme binding"/>
    <property type="evidence" value="ECO:0007669"/>
    <property type="project" value="InterPro"/>
</dbReference>
<dbReference type="GO" id="GO:0016705">
    <property type="term" value="F:oxidoreductase activity, acting on paired donors, with incorporation or reduction of molecular oxygen"/>
    <property type="evidence" value="ECO:0007669"/>
    <property type="project" value="InterPro"/>
</dbReference>
<sequence>MQHINLSAEKVHKCLAAGEQRHRSDFWTYILRHNDEKGMSVEEMESNASLFIIGGSESDATALCGIMYLLVKNPESMQKLRADITAASTKQEDINMISTIVNVSQQPTYHLTSNFAH</sequence>
<dbReference type="KEGG" id="bsc:COCSADRAFT_165338"/>
<name>M2SMY7_COCSN</name>
<dbReference type="Proteomes" id="UP000016934">
    <property type="component" value="Unassembled WGS sequence"/>
</dbReference>
<dbReference type="InterPro" id="IPR001128">
    <property type="entry name" value="Cyt_P450"/>
</dbReference>
<evidence type="ECO:0000313" key="2">
    <source>
        <dbReference type="Proteomes" id="UP000016934"/>
    </source>
</evidence>
<protein>
    <recommendedName>
        <fullName evidence="3">Cytochrome P450</fullName>
    </recommendedName>
</protein>